<dbReference type="CDD" id="cd00118">
    <property type="entry name" value="LysM"/>
    <property type="match status" value="1"/>
</dbReference>
<feature type="signal peptide" evidence="3">
    <location>
        <begin position="1"/>
        <end position="30"/>
    </location>
</feature>
<comment type="caution">
    <text evidence="5">The sequence shown here is derived from an EMBL/GenBank/DDBJ whole genome shotgun (WGS) entry which is preliminary data.</text>
</comment>
<dbReference type="RefSeq" id="WP_247025836.1">
    <property type="nucleotide sequence ID" value="NZ_JALKCH010000001.1"/>
</dbReference>
<dbReference type="PROSITE" id="PS51782">
    <property type="entry name" value="LYSM"/>
    <property type="match status" value="1"/>
</dbReference>
<dbReference type="InterPro" id="IPR050570">
    <property type="entry name" value="Cell_wall_metabolism_enzyme"/>
</dbReference>
<feature type="region of interest" description="Disordered" evidence="2">
    <location>
        <begin position="68"/>
        <end position="102"/>
    </location>
</feature>
<dbReference type="InterPro" id="IPR018392">
    <property type="entry name" value="LysM"/>
</dbReference>
<dbReference type="PANTHER" id="PTHR21666:SF263">
    <property type="entry name" value="MUREIN HYDROLASE ACTIVATOR NLPD"/>
    <property type="match status" value="1"/>
</dbReference>
<dbReference type="Pfam" id="PF01551">
    <property type="entry name" value="Peptidase_M23"/>
    <property type="match status" value="1"/>
</dbReference>
<evidence type="ECO:0000256" key="3">
    <source>
        <dbReference type="SAM" id="SignalP"/>
    </source>
</evidence>
<dbReference type="CDD" id="cd12797">
    <property type="entry name" value="M23_peptidase"/>
    <property type="match status" value="1"/>
</dbReference>
<organism evidence="5 6">
    <name type="scientific">Ancylobacter crimeensis</name>
    <dbReference type="NCBI Taxonomy" id="2579147"/>
    <lineage>
        <taxon>Bacteria</taxon>
        <taxon>Pseudomonadati</taxon>
        <taxon>Pseudomonadota</taxon>
        <taxon>Alphaproteobacteria</taxon>
        <taxon>Hyphomicrobiales</taxon>
        <taxon>Xanthobacteraceae</taxon>
        <taxon>Ancylobacter</taxon>
    </lineage>
</organism>
<gene>
    <name evidence="5" type="ORF">MWN34_01385</name>
</gene>
<dbReference type="SUPFAM" id="SSF51261">
    <property type="entry name" value="Duplicated hybrid motif"/>
    <property type="match status" value="1"/>
</dbReference>
<dbReference type="EMBL" id="JALKCH010000001">
    <property type="protein sequence ID" value="MCK0195559.1"/>
    <property type="molecule type" value="Genomic_DNA"/>
</dbReference>
<protein>
    <submittedName>
        <fullName evidence="5">M23 family metallopeptidase</fullName>
    </submittedName>
</protein>
<dbReference type="PROSITE" id="PS51257">
    <property type="entry name" value="PROKAR_LIPOPROTEIN"/>
    <property type="match status" value="1"/>
</dbReference>
<evidence type="ECO:0000256" key="1">
    <source>
        <dbReference type="ARBA" id="ARBA00038420"/>
    </source>
</evidence>
<dbReference type="InterPro" id="IPR016047">
    <property type="entry name" value="M23ase_b-sheet_dom"/>
</dbReference>
<feature type="chain" id="PRO_5045091141" evidence="3">
    <location>
        <begin position="31"/>
        <end position="434"/>
    </location>
</feature>
<dbReference type="InterPro" id="IPR011055">
    <property type="entry name" value="Dup_hybrid_motif"/>
</dbReference>
<keyword evidence="6" id="KW-1185">Reference proteome</keyword>
<evidence type="ECO:0000256" key="2">
    <source>
        <dbReference type="SAM" id="MobiDB-lite"/>
    </source>
</evidence>
<dbReference type="PANTHER" id="PTHR21666">
    <property type="entry name" value="PEPTIDASE-RELATED"/>
    <property type="match status" value="1"/>
</dbReference>
<evidence type="ECO:0000313" key="5">
    <source>
        <dbReference type="EMBL" id="MCK0195559.1"/>
    </source>
</evidence>
<dbReference type="SUPFAM" id="SSF54106">
    <property type="entry name" value="LysM domain"/>
    <property type="match status" value="1"/>
</dbReference>
<comment type="similarity">
    <text evidence="1">Belongs to the E.coli NlpD/Haemophilus LppB family.</text>
</comment>
<dbReference type="InterPro" id="IPR036779">
    <property type="entry name" value="LysM_dom_sf"/>
</dbReference>
<dbReference type="Proteomes" id="UP001203284">
    <property type="component" value="Unassembled WGS sequence"/>
</dbReference>
<dbReference type="Gene3D" id="2.70.70.10">
    <property type="entry name" value="Glucose Permease (Domain IIA)"/>
    <property type="match status" value="1"/>
</dbReference>
<dbReference type="Pfam" id="PF01476">
    <property type="entry name" value="LysM"/>
    <property type="match status" value="1"/>
</dbReference>
<reference evidence="5 6" key="1">
    <citation type="submission" date="2022-04" db="EMBL/GenBank/DDBJ databases">
        <authorList>
            <person name="Grouzdev D.S."/>
            <person name="Pantiukh K.S."/>
            <person name="Krutkina M.S."/>
        </authorList>
    </citation>
    <scope>NUCLEOTIDE SEQUENCE [LARGE SCALE GENOMIC DNA]</scope>
    <source>
        <strain evidence="5 6">6x-1</strain>
    </source>
</reference>
<keyword evidence="3" id="KW-0732">Signal</keyword>
<dbReference type="Gene3D" id="3.10.350.10">
    <property type="entry name" value="LysM domain"/>
    <property type="match status" value="1"/>
</dbReference>
<proteinExistence type="inferred from homology"/>
<evidence type="ECO:0000259" key="4">
    <source>
        <dbReference type="PROSITE" id="PS51782"/>
    </source>
</evidence>
<feature type="domain" description="LysM" evidence="4">
    <location>
        <begin position="175"/>
        <end position="219"/>
    </location>
</feature>
<accession>A0ABT0D6K1</accession>
<dbReference type="SMART" id="SM00257">
    <property type="entry name" value="LysM"/>
    <property type="match status" value="1"/>
</dbReference>
<name>A0ABT0D6K1_9HYPH</name>
<evidence type="ECO:0000313" key="6">
    <source>
        <dbReference type="Proteomes" id="UP001203284"/>
    </source>
</evidence>
<sequence>MGCYSKSSDWGHLSRLTVIALIAGSAAACSADSGRFTDPNTNPFAGNSPGPAYTGSVAAAAPSSAVQRAPLAGPQGGYPAPSYPSGYQTSAAPAPAPAPYQTASLGPTPAPYAPASAYPAPAAPSYPATASYPAAVQPRPAPQPSLAARPQAVAPAAVAAAPAPVRQAVSSAAGPSHTVAPGETLSSVARMYGVSRAQVAAANGLQPESSLIIGQRIVIPGAGGANVAARTPVAAAPHPAQLAALPPAAPAPMKPAPVAKTAPVVAAAPVPAAQPAPAKVAAAQPTKVETIAAVQPAAPVDDVRDPNDGLQFRWPVRGRVISGFGPKPGGQQNEGINVSVPEGTSVKAAEDGVVAYAGNELKGYGNLVLIKHANGYVTAYAHNSEIDVKKGQTVKRGQVIAKAGQTGSVTTPQVHFEIRKGSQPVDPSQHLAGL</sequence>